<comment type="caution">
    <text evidence="2">The sequence shown here is derived from an EMBL/GenBank/DDBJ whole genome shotgun (WGS) entry which is preliminary data.</text>
</comment>
<keyword evidence="3" id="KW-1185">Reference proteome</keyword>
<organism evidence="2 3">
    <name type="scientific">Kribbella sindirgiensis</name>
    <dbReference type="NCBI Taxonomy" id="1124744"/>
    <lineage>
        <taxon>Bacteria</taxon>
        <taxon>Bacillati</taxon>
        <taxon>Actinomycetota</taxon>
        <taxon>Actinomycetes</taxon>
        <taxon>Propionibacteriales</taxon>
        <taxon>Kribbellaceae</taxon>
        <taxon>Kribbella</taxon>
    </lineage>
</organism>
<gene>
    <name evidence="2" type="ORF">E0H50_32420</name>
</gene>
<accession>A0A4R0I7I5</accession>
<evidence type="ECO:0000313" key="2">
    <source>
        <dbReference type="EMBL" id="TCC24354.1"/>
    </source>
</evidence>
<dbReference type="RefSeq" id="WP_131294789.1">
    <property type="nucleotide sequence ID" value="NZ_SJKA01000015.1"/>
</dbReference>
<dbReference type="PANTHER" id="PTHR42305">
    <property type="entry name" value="MEMBRANE PROTEIN RV1733C-RELATED"/>
    <property type="match status" value="1"/>
</dbReference>
<proteinExistence type="predicted"/>
<protein>
    <submittedName>
        <fullName evidence="2">Uncharacterized protein</fullName>
    </submittedName>
</protein>
<dbReference type="Proteomes" id="UP000292695">
    <property type="component" value="Unassembled WGS sequence"/>
</dbReference>
<feature type="transmembrane region" description="Helical" evidence="1">
    <location>
        <begin position="150"/>
        <end position="175"/>
    </location>
</feature>
<evidence type="ECO:0000313" key="3">
    <source>
        <dbReference type="Proteomes" id="UP000292695"/>
    </source>
</evidence>
<dbReference type="OrthoDB" id="5190576at2"/>
<evidence type="ECO:0000256" key="1">
    <source>
        <dbReference type="SAM" id="Phobius"/>
    </source>
</evidence>
<keyword evidence="1" id="KW-0472">Membrane</keyword>
<sequence length="203" mass="22255">MSAAKQRSGELWALMQARRLGIGRNPLRRQSDRFETVLLWCALTVALLMIPVGAAIGSGVQNSLDASSDRQRAALHQVQARTLESAEHDVPSVPGDVLTIIQVGYVDTQGVDRQGYTSVVRGTKTGADVTVWLDSSGTIVAAPRSTADDAAFGITAGIFTVFGSWLVLWGLFRLARVPLDRRRLRAWDTEWDTIAPRWLRGQK</sequence>
<keyword evidence="1" id="KW-1133">Transmembrane helix</keyword>
<dbReference type="EMBL" id="SJKA01000015">
    <property type="protein sequence ID" value="TCC24354.1"/>
    <property type="molecule type" value="Genomic_DNA"/>
</dbReference>
<dbReference type="InterPro" id="IPR039708">
    <property type="entry name" value="MT1774/Rv1733c-like"/>
</dbReference>
<keyword evidence="1" id="KW-0812">Transmembrane</keyword>
<feature type="transmembrane region" description="Helical" evidence="1">
    <location>
        <begin position="37"/>
        <end position="60"/>
    </location>
</feature>
<reference evidence="2 3" key="1">
    <citation type="submission" date="2019-02" db="EMBL/GenBank/DDBJ databases">
        <title>Kribbella capetownensis sp. nov. and Kribbella speibonae sp. nov., isolated from soil.</title>
        <authorList>
            <person name="Curtis S.M."/>
            <person name="Norton I."/>
            <person name="Everest G.J."/>
            <person name="Meyers P.R."/>
        </authorList>
    </citation>
    <scope>NUCLEOTIDE SEQUENCE [LARGE SCALE GENOMIC DNA]</scope>
    <source>
        <strain evidence="2 3">DSM 27082</strain>
    </source>
</reference>
<dbReference type="PANTHER" id="PTHR42305:SF1">
    <property type="entry name" value="MEMBRANE PROTEIN RV1733C-RELATED"/>
    <property type="match status" value="1"/>
</dbReference>
<name>A0A4R0I7I5_9ACTN</name>
<dbReference type="AlphaFoldDB" id="A0A4R0I7I5"/>